<dbReference type="SUPFAM" id="SSF58104">
    <property type="entry name" value="Methyl-accepting chemotaxis protein (MCP) signaling domain"/>
    <property type="match status" value="3"/>
</dbReference>
<evidence type="ECO:0000259" key="13">
    <source>
        <dbReference type="PROSITE" id="PS50110"/>
    </source>
</evidence>
<evidence type="ECO:0000256" key="7">
    <source>
        <dbReference type="ARBA" id="ARBA00022777"/>
    </source>
</evidence>
<evidence type="ECO:0000256" key="9">
    <source>
        <dbReference type="ARBA" id="ARBA00023012"/>
    </source>
</evidence>
<dbReference type="SMART" id="SM00065">
    <property type="entry name" value="GAF"/>
    <property type="match status" value="1"/>
</dbReference>
<evidence type="ECO:0000256" key="5">
    <source>
        <dbReference type="ARBA" id="ARBA00022679"/>
    </source>
</evidence>
<keyword evidence="5" id="KW-0808">Transferase</keyword>
<dbReference type="Pfam" id="PF00072">
    <property type="entry name" value="Response_reg"/>
    <property type="match status" value="1"/>
</dbReference>
<feature type="domain" description="HAMP" evidence="14">
    <location>
        <begin position="22"/>
        <end position="65"/>
    </location>
</feature>
<dbReference type="Gene3D" id="1.10.287.130">
    <property type="match status" value="1"/>
</dbReference>
<evidence type="ECO:0000256" key="2">
    <source>
        <dbReference type="ARBA" id="ARBA00004236"/>
    </source>
</evidence>
<evidence type="ECO:0000256" key="4">
    <source>
        <dbReference type="ARBA" id="ARBA00022553"/>
    </source>
</evidence>
<keyword evidence="11" id="KW-0175">Coiled coil</keyword>
<keyword evidence="4 10" id="KW-0597">Phosphoprotein</keyword>
<feature type="domain" description="HAMP" evidence="14">
    <location>
        <begin position="570"/>
        <end position="622"/>
    </location>
</feature>
<dbReference type="EC" id="2.7.13.3" evidence="3"/>
<dbReference type="CDD" id="cd00082">
    <property type="entry name" value="HisKA"/>
    <property type="match status" value="1"/>
</dbReference>
<dbReference type="InterPro" id="IPR001789">
    <property type="entry name" value="Sig_transdc_resp-reg_receiver"/>
</dbReference>
<feature type="domain" description="HAMP" evidence="14">
    <location>
        <begin position="294"/>
        <end position="346"/>
    </location>
</feature>
<dbReference type="Pfam" id="PF02518">
    <property type="entry name" value="HATPase_c"/>
    <property type="match status" value="1"/>
</dbReference>
<dbReference type="SUPFAM" id="SSF47384">
    <property type="entry name" value="Homodimeric domain of signal transducing histidine kinase"/>
    <property type="match status" value="1"/>
</dbReference>
<keyword evidence="8" id="KW-0472">Membrane</keyword>
<feature type="domain" description="Response regulatory" evidence="13">
    <location>
        <begin position="1314"/>
        <end position="1431"/>
    </location>
</feature>
<dbReference type="SMART" id="SM00388">
    <property type="entry name" value="HisKA"/>
    <property type="match status" value="1"/>
</dbReference>
<feature type="domain" description="HAMP" evidence="14">
    <location>
        <begin position="105"/>
        <end position="162"/>
    </location>
</feature>
<feature type="domain" description="HAMP" evidence="14">
    <location>
        <begin position="386"/>
        <end position="438"/>
    </location>
</feature>
<gene>
    <name evidence="15" type="ORF">MF672_039290</name>
</gene>
<keyword evidence="6" id="KW-0812">Transmembrane</keyword>
<dbReference type="PROSITE" id="PS50885">
    <property type="entry name" value="HAMP"/>
    <property type="match status" value="9"/>
</dbReference>
<keyword evidence="9" id="KW-0902">Two-component regulatory system</keyword>
<dbReference type="PROSITE" id="PS50110">
    <property type="entry name" value="RESPONSE_REGULATORY"/>
    <property type="match status" value="1"/>
</dbReference>
<dbReference type="InterPro" id="IPR003018">
    <property type="entry name" value="GAF"/>
</dbReference>
<dbReference type="Gene3D" id="1.10.8.500">
    <property type="entry name" value="HAMP domain in histidine kinase"/>
    <property type="match status" value="1"/>
</dbReference>
<dbReference type="InterPro" id="IPR036890">
    <property type="entry name" value="HATPase_C_sf"/>
</dbReference>
<dbReference type="PROSITE" id="PS50109">
    <property type="entry name" value="HIS_KIN"/>
    <property type="match status" value="1"/>
</dbReference>
<dbReference type="Pfam" id="PF00672">
    <property type="entry name" value="HAMP"/>
    <property type="match status" value="7"/>
</dbReference>
<evidence type="ECO:0000259" key="14">
    <source>
        <dbReference type="PROSITE" id="PS50885"/>
    </source>
</evidence>
<dbReference type="SMART" id="SM00304">
    <property type="entry name" value="HAMP"/>
    <property type="match status" value="9"/>
</dbReference>
<evidence type="ECO:0000259" key="12">
    <source>
        <dbReference type="PROSITE" id="PS50109"/>
    </source>
</evidence>
<evidence type="ECO:0000256" key="11">
    <source>
        <dbReference type="SAM" id="Coils"/>
    </source>
</evidence>
<dbReference type="PRINTS" id="PR00344">
    <property type="entry name" value="BCTRLSENSOR"/>
</dbReference>
<dbReference type="InterPro" id="IPR029016">
    <property type="entry name" value="GAF-like_dom_sf"/>
</dbReference>
<feature type="modified residue" description="4-aspartylphosphate" evidence="10">
    <location>
        <position position="1364"/>
    </location>
</feature>
<dbReference type="PANTHER" id="PTHR45339">
    <property type="entry name" value="HYBRID SIGNAL TRANSDUCTION HISTIDINE KINASE J"/>
    <property type="match status" value="1"/>
</dbReference>
<keyword evidence="8" id="KW-1133">Transmembrane helix</keyword>
<accession>A0ABT0G5A3</accession>
<evidence type="ECO:0000256" key="1">
    <source>
        <dbReference type="ARBA" id="ARBA00000085"/>
    </source>
</evidence>
<dbReference type="Gene3D" id="3.30.565.10">
    <property type="entry name" value="Histidine kinase-like ATPase, C-terminal domain"/>
    <property type="match status" value="1"/>
</dbReference>
<dbReference type="EMBL" id="JAKRKC020000002">
    <property type="protein sequence ID" value="MCK2219800.1"/>
    <property type="molecule type" value="Genomic_DNA"/>
</dbReference>
<dbReference type="Pfam" id="PF13185">
    <property type="entry name" value="GAF_2"/>
    <property type="match status" value="1"/>
</dbReference>
<keyword evidence="16" id="KW-1185">Reference proteome</keyword>
<dbReference type="SMART" id="SM00448">
    <property type="entry name" value="REC"/>
    <property type="match status" value="1"/>
</dbReference>
<feature type="domain" description="HAMP" evidence="14">
    <location>
        <begin position="662"/>
        <end position="714"/>
    </location>
</feature>
<dbReference type="InterPro" id="IPR003660">
    <property type="entry name" value="HAMP_dom"/>
</dbReference>
<dbReference type="Gene3D" id="1.20.120.1530">
    <property type="match status" value="5"/>
</dbReference>
<dbReference type="InterPro" id="IPR036097">
    <property type="entry name" value="HisK_dim/P_sf"/>
</dbReference>
<dbReference type="PANTHER" id="PTHR45339:SF1">
    <property type="entry name" value="HYBRID SIGNAL TRANSDUCTION HISTIDINE KINASE J"/>
    <property type="match status" value="1"/>
</dbReference>
<name>A0ABT0G5A3_9ACTN</name>
<comment type="subcellular location">
    <subcellularLocation>
        <location evidence="2">Cell membrane</location>
    </subcellularLocation>
</comment>
<comment type="catalytic activity">
    <reaction evidence="1">
        <text>ATP + protein L-histidine = ADP + protein N-phospho-L-histidine.</text>
        <dbReference type="EC" id="2.7.13.3"/>
    </reaction>
</comment>
<organism evidence="15 16">
    <name type="scientific">Actinomadura luzonensis</name>
    <dbReference type="NCBI Taxonomy" id="2805427"/>
    <lineage>
        <taxon>Bacteria</taxon>
        <taxon>Bacillati</taxon>
        <taxon>Actinomycetota</taxon>
        <taxon>Actinomycetes</taxon>
        <taxon>Streptosporangiales</taxon>
        <taxon>Thermomonosporaceae</taxon>
        <taxon>Actinomadura</taxon>
    </lineage>
</organism>
<feature type="domain" description="HAMP" evidence="14">
    <location>
        <begin position="202"/>
        <end position="254"/>
    </location>
</feature>
<dbReference type="InterPro" id="IPR004358">
    <property type="entry name" value="Sig_transdc_His_kin-like_C"/>
</dbReference>
<dbReference type="RefSeq" id="WP_247815652.1">
    <property type="nucleotide sequence ID" value="NZ_JAKRKC020000002.1"/>
</dbReference>
<evidence type="ECO:0000256" key="8">
    <source>
        <dbReference type="ARBA" id="ARBA00022989"/>
    </source>
</evidence>
<dbReference type="SMART" id="SM00387">
    <property type="entry name" value="HATPase_c"/>
    <property type="match status" value="1"/>
</dbReference>
<sequence>MVAQLEPPYAGGALHPAELRPLLTALQGMRDGNFRHRLDVPGDPVLAELATVFNQVAERNEHLTAELTRVRGEVARRGRLDERLNASPGTGSWAVNVTAVNSLIDALVIPAARATRVLNAVADGDLTQRVDLQDDNRPLCGGLRLMGKAVNRMVDQLALFTSEVTRVAREVGTEGRLGGRAKAQGMSGSWRDVTEAVNAMAARLTAQVRDIAVVTTAVARGDLTRQVTVEATGELLELKLTVNTMVDQLSAFSSEVTRVAREVGTEGQLGGRAEVKGVLGTWKDLTDNVNFMASNLTTQVRSIAQVTTAVANGDLSKKITVDARGEILQLKDTINTMVGQLSAFADEVTRVAREVGTEGRLGGQAQVRGVRGVWKDLTDNVNFMAANLTEQVRDIAQVATAVAQGDLSRNISVDVKGEMLQLKDTVNTMVGQLSAFADEVTRVAREVGTEGRLGGQAQVRGVRGVWKDLTDNVNFMAANLTEQVRDIAQVATAVAQGDLSRNISVDVKGEMLQLKDTVNTMVGQLSAFADEVTRVAREVGTEGRLGGQAQVRGSSGVWKDLTDNVNFMASNLTSQVRSIAMVTTAIANGDLSKKITVDARGEILQLKDTINATVDKLSAFADEVTRVAREVGTEGRLGGQAQVRGSSGVWKDLTDNVNFMASNLTSQVRNIAQVATAVANGDLSKKIDVDARGEILELKTTINTMVDTLSSFSSEVTRVAREVGSEGRLGGQAEVEGVYGTWERLTRNVNELAGNLTTQVRAIAEVASAVAQGDLSRSISVEAKGEVAELKNNVNLMVANLRETTRAKDWLESNLARIAGLMQGHRDLVEVADLILRELTPLVSAQYGAFFLAESDSPDGALAFIAGYGAAHDMLPGPGRPGPGLIRQAALERQRILLEDVPPGYIKVHTGLGEAAPASVVVLPIVFEDKVLGVIELASFSRFSDVHLAFFDQFVVTIGVAINTIIANARTEALLSESQRLAQQLQGRSDELQRQQAELRKSNAALEEKAHLLATSSRYKSQFLANMSHELRTPLNSLLILARLLADNPESNLSEQEVEFATTIHNAGSDLLQLINDILDLSKIEAGRMDVRPEKLPLSKLLDYVDATFRPLTVDRGLTFEIEVRPGTPRELFNDERRLQQILRNLLSNAVKFTACGEVRLEVSLDPGRRTPEGEVLAFAVSDTGIGIAADKLPLIFGAFQQADGTTSRKYGGTGLGLSISSEIARLLGGEIHATSTPGAGSTFTLYVPARCPSSPATGEPEWQPPPRPPELRLGAPPQPEWAAVEPVDDAWPSAAKLTKLKDGPLGEAFAGRRVLIVDDDIRNVYALTHVLGRLGMEIVYAENGREGVEALEREEGIDLVLMDVMMPEMDGYETLAAVRAMPRLAGLPIIALTAKAMPGDREKTISCGASDYVPKPVDLDHLLDVMRRWIER</sequence>
<evidence type="ECO:0000256" key="6">
    <source>
        <dbReference type="ARBA" id="ARBA00022692"/>
    </source>
</evidence>
<dbReference type="SUPFAM" id="SSF52172">
    <property type="entry name" value="CheY-like"/>
    <property type="match status" value="1"/>
</dbReference>
<comment type="caution">
    <text evidence="15">The sequence shown here is derived from an EMBL/GenBank/DDBJ whole genome shotgun (WGS) entry which is preliminary data.</text>
</comment>
<dbReference type="Proteomes" id="UP001317259">
    <property type="component" value="Unassembled WGS sequence"/>
</dbReference>
<feature type="domain" description="HAMP" evidence="14">
    <location>
        <begin position="478"/>
        <end position="530"/>
    </location>
</feature>
<evidence type="ECO:0000313" key="16">
    <source>
        <dbReference type="Proteomes" id="UP001317259"/>
    </source>
</evidence>
<dbReference type="InterPro" id="IPR003661">
    <property type="entry name" value="HisK_dim/P_dom"/>
</dbReference>
<dbReference type="CDD" id="cd06225">
    <property type="entry name" value="HAMP"/>
    <property type="match status" value="8"/>
</dbReference>
<keyword evidence="7" id="KW-0418">Kinase</keyword>
<dbReference type="SUPFAM" id="SSF55874">
    <property type="entry name" value="ATPase domain of HSP90 chaperone/DNA topoisomerase II/histidine kinase"/>
    <property type="match status" value="1"/>
</dbReference>
<feature type="coiled-coil region" evidence="11">
    <location>
        <begin position="975"/>
        <end position="1009"/>
    </location>
</feature>
<feature type="domain" description="HAMP" evidence="14">
    <location>
        <begin position="754"/>
        <end position="806"/>
    </location>
</feature>
<evidence type="ECO:0000313" key="15">
    <source>
        <dbReference type="EMBL" id="MCK2219800.1"/>
    </source>
</evidence>
<dbReference type="SUPFAM" id="SSF55781">
    <property type="entry name" value="GAF domain-like"/>
    <property type="match status" value="1"/>
</dbReference>
<dbReference type="CDD" id="cd16922">
    <property type="entry name" value="HATPase_EvgS-ArcB-TorS-like"/>
    <property type="match status" value="1"/>
</dbReference>
<feature type="domain" description="Histidine kinase" evidence="12">
    <location>
        <begin position="1026"/>
        <end position="1252"/>
    </location>
</feature>
<proteinExistence type="predicted"/>
<dbReference type="InterPro" id="IPR011006">
    <property type="entry name" value="CheY-like_superfamily"/>
</dbReference>
<dbReference type="InterPro" id="IPR003594">
    <property type="entry name" value="HATPase_dom"/>
</dbReference>
<dbReference type="Pfam" id="PF00512">
    <property type="entry name" value="HisKA"/>
    <property type="match status" value="1"/>
</dbReference>
<evidence type="ECO:0000256" key="3">
    <source>
        <dbReference type="ARBA" id="ARBA00012438"/>
    </source>
</evidence>
<evidence type="ECO:0000256" key="10">
    <source>
        <dbReference type="PROSITE-ProRule" id="PRU00169"/>
    </source>
</evidence>
<dbReference type="Gene3D" id="3.40.50.2300">
    <property type="match status" value="1"/>
</dbReference>
<protein>
    <recommendedName>
        <fullName evidence="3">histidine kinase</fullName>
        <ecNumber evidence="3">2.7.13.3</ecNumber>
    </recommendedName>
</protein>
<reference evidence="15 16" key="1">
    <citation type="submission" date="2022-04" db="EMBL/GenBank/DDBJ databases">
        <title>Genome draft of Actinomadura sp. ATCC 31491.</title>
        <authorList>
            <person name="Shi X."/>
            <person name="Du Y."/>
        </authorList>
    </citation>
    <scope>NUCLEOTIDE SEQUENCE [LARGE SCALE GENOMIC DNA]</scope>
    <source>
        <strain evidence="15 16">ATCC 31491</strain>
    </source>
</reference>
<dbReference type="InterPro" id="IPR005467">
    <property type="entry name" value="His_kinase_dom"/>
</dbReference>
<dbReference type="Gene3D" id="3.30.450.40">
    <property type="match status" value="1"/>
</dbReference>
<dbReference type="CDD" id="cd17546">
    <property type="entry name" value="REC_hyHK_CKI1_RcsC-like"/>
    <property type="match status" value="1"/>
</dbReference>